<name>A0A242NAK3_CABSO</name>
<gene>
    <name evidence="1" type="ORF">PAMC26510_00340</name>
</gene>
<reference evidence="1 2" key="1">
    <citation type="submission" date="2017-03" db="EMBL/GenBank/DDBJ databases">
        <title>Genome analysis of strain PAMC 26510.</title>
        <authorList>
            <person name="Oh H.-M."/>
            <person name="Yang J.-A."/>
        </authorList>
    </citation>
    <scope>NUCLEOTIDE SEQUENCE [LARGE SCALE GENOMIC DNA]</scope>
    <source>
        <strain evidence="1 2">PAMC 26510</strain>
    </source>
</reference>
<sequence length="53" mass="5425">MGLSVEVDTSANAARTASITRRLAGVSVSEVTGIAYPQKVSEALPLTHPAGFP</sequence>
<dbReference type="Proteomes" id="UP000194546">
    <property type="component" value="Unassembled WGS sequence"/>
</dbReference>
<evidence type="ECO:0000313" key="2">
    <source>
        <dbReference type="Proteomes" id="UP000194546"/>
    </source>
</evidence>
<comment type="caution">
    <text evidence="1">The sequence shown here is derived from an EMBL/GenBank/DDBJ whole genome shotgun (WGS) entry which is preliminary data.</text>
</comment>
<dbReference type="AlphaFoldDB" id="A0A242NAK3"/>
<proteinExistence type="predicted"/>
<accession>A0A242NAK3</accession>
<evidence type="ECO:0000313" key="1">
    <source>
        <dbReference type="EMBL" id="OTP80677.1"/>
    </source>
</evidence>
<protein>
    <submittedName>
        <fullName evidence="1">Uncharacterized protein</fullName>
    </submittedName>
</protein>
<organism evidence="1 2">
    <name type="scientific">Caballeronia sordidicola</name>
    <name type="common">Burkholderia sordidicola</name>
    <dbReference type="NCBI Taxonomy" id="196367"/>
    <lineage>
        <taxon>Bacteria</taxon>
        <taxon>Pseudomonadati</taxon>
        <taxon>Pseudomonadota</taxon>
        <taxon>Betaproteobacteria</taxon>
        <taxon>Burkholderiales</taxon>
        <taxon>Burkholderiaceae</taxon>
        <taxon>Caballeronia</taxon>
    </lineage>
</organism>
<dbReference type="EMBL" id="NBTY01000003">
    <property type="protein sequence ID" value="OTP80677.1"/>
    <property type="molecule type" value="Genomic_DNA"/>
</dbReference>